<accession>A0ACB9TMY5</accession>
<keyword evidence="2" id="KW-1185">Reference proteome</keyword>
<sequence>MKISYSAQIFSHHVASGLHRMSIDKSQNLDGTVTIPVEAADTAYMLQFFDDLFDIIIDVNGRPHAHSEIVRDCSVKPLRKMVHSTSPHSRFWRSAIKHLQHYQFVNMDGRQVPSPPSLKNWIFTLQSILLVQKELSDREDIENPSVESIPIIVGVPQNLEDQFTTDDSVIGYISGYISKVISEDLNKCNICMLNVMGNPTDSAIHALTSMREYNRNDPVLNYPTLQSPCN</sequence>
<reference evidence="1" key="1">
    <citation type="submission" date="2022-04" db="EMBL/GenBank/DDBJ databases">
        <title>Chromosome-scale genome assembly of Holotrichia oblita Faldermann.</title>
        <authorList>
            <person name="Rongchong L."/>
        </authorList>
    </citation>
    <scope>NUCLEOTIDE SEQUENCE</scope>
    <source>
        <strain evidence="1">81SQS9</strain>
    </source>
</reference>
<comment type="caution">
    <text evidence="1">The sequence shown here is derived from an EMBL/GenBank/DDBJ whole genome shotgun (WGS) entry which is preliminary data.</text>
</comment>
<name>A0ACB9TMY5_HOLOL</name>
<evidence type="ECO:0000313" key="1">
    <source>
        <dbReference type="EMBL" id="KAI4468170.1"/>
    </source>
</evidence>
<organism evidence="1 2">
    <name type="scientific">Holotrichia oblita</name>
    <name type="common">Chafer beetle</name>
    <dbReference type="NCBI Taxonomy" id="644536"/>
    <lineage>
        <taxon>Eukaryota</taxon>
        <taxon>Metazoa</taxon>
        <taxon>Ecdysozoa</taxon>
        <taxon>Arthropoda</taxon>
        <taxon>Hexapoda</taxon>
        <taxon>Insecta</taxon>
        <taxon>Pterygota</taxon>
        <taxon>Neoptera</taxon>
        <taxon>Endopterygota</taxon>
        <taxon>Coleoptera</taxon>
        <taxon>Polyphaga</taxon>
        <taxon>Scarabaeiformia</taxon>
        <taxon>Scarabaeidae</taxon>
        <taxon>Melolonthinae</taxon>
        <taxon>Holotrichia</taxon>
    </lineage>
</organism>
<evidence type="ECO:0000313" key="2">
    <source>
        <dbReference type="Proteomes" id="UP001056778"/>
    </source>
</evidence>
<protein>
    <submittedName>
        <fullName evidence="1">Zinc finger fyve/phd-type</fullName>
    </submittedName>
</protein>
<gene>
    <name evidence="1" type="ORF">MML48_2g00005235</name>
</gene>
<dbReference type="EMBL" id="CM043016">
    <property type="protein sequence ID" value="KAI4468170.1"/>
    <property type="molecule type" value="Genomic_DNA"/>
</dbReference>
<proteinExistence type="predicted"/>
<dbReference type="Proteomes" id="UP001056778">
    <property type="component" value="Chromosome 2"/>
</dbReference>